<keyword evidence="1" id="KW-0812">Transmembrane</keyword>
<keyword evidence="3" id="KW-1185">Reference proteome</keyword>
<dbReference type="RefSeq" id="XP_007695620.1">
    <property type="nucleotide sequence ID" value="XM_007697430.1"/>
</dbReference>
<keyword evidence="1" id="KW-1133">Transmembrane helix</keyword>
<evidence type="ECO:0000256" key="1">
    <source>
        <dbReference type="SAM" id="Phobius"/>
    </source>
</evidence>
<name>M2SNX2_COCSN</name>
<evidence type="ECO:0000313" key="2">
    <source>
        <dbReference type="EMBL" id="EMD68893.1"/>
    </source>
</evidence>
<accession>M2SNX2</accession>
<dbReference type="AlphaFoldDB" id="M2SNX2"/>
<feature type="transmembrane region" description="Helical" evidence="1">
    <location>
        <begin position="342"/>
        <end position="364"/>
    </location>
</feature>
<dbReference type="Proteomes" id="UP000016934">
    <property type="component" value="Unassembled WGS sequence"/>
</dbReference>
<reference evidence="3" key="2">
    <citation type="journal article" date="2013" name="PLoS Genet.">
        <title>Comparative genome structure, secondary metabolite, and effector coding capacity across Cochliobolus pathogens.</title>
        <authorList>
            <person name="Condon B.J."/>
            <person name="Leng Y."/>
            <person name="Wu D."/>
            <person name="Bushley K.E."/>
            <person name="Ohm R.A."/>
            <person name="Otillar R."/>
            <person name="Martin J."/>
            <person name="Schackwitz W."/>
            <person name="Grimwood J."/>
            <person name="MohdZainudin N."/>
            <person name="Xue C."/>
            <person name="Wang R."/>
            <person name="Manning V.A."/>
            <person name="Dhillon B."/>
            <person name="Tu Z.J."/>
            <person name="Steffenson B.J."/>
            <person name="Salamov A."/>
            <person name="Sun H."/>
            <person name="Lowry S."/>
            <person name="LaButti K."/>
            <person name="Han J."/>
            <person name="Copeland A."/>
            <person name="Lindquist E."/>
            <person name="Barry K."/>
            <person name="Schmutz J."/>
            <person name="Baker S.E."/>
            <person name="Ciuffetti L.M."/>
            <person name="Grigoriev I.V."/>
            <person name="Zhong S."/>
            <person name="Turgeon B.G."/>
        </authorList>
    </citation>
    <scope>NUCLEOTIDE SEQUENCE [LARGE SCALE GENOMIC DNA]</scope>
    <source>
        <strain evidence="3">ND90Pr / ATCC 201652</strain>
    </source>
</reference>
<dbReference type="PANTHER" id="PTHR35394:SF5">
    <property type="entry name" value="DUF3176 DOMAIN-CONTAINING PROTEIN"/>
    <property type="match status" value="1"/>
</dbReference>
<dbReference type="KEGG" id="bsc:COCSADRAFT_33755"/>
<protein>
    <submittedName>
        <fullName evidence="2">Uncharacterized protein</fullName>
    </submittedName>
</protein>
<evidence type="ECO:0000313" key="3">
    <source>
        <dbReference type="Proteomes" id="UP000016934"/>
    </source>
</evidence>
<dbReference type="HOGENOM" id="CLU_647234_0_0_1"/>
<dbReference type="GeneID" id="19137296"/>
<sequence length="424" mass="46097">MAFVSNNTFYQGSTIVYLGLDWASPAMMQNAYAALYSSDSNQYWSQPRYECSSGDCTWPAVASIGMCASCEDVSALVSKSCNTTEGICTLSLPESEDGKRPGLSLGYKYRKPGDQQLGTYIAMTSSGIAQVDTAPNSIASIYLNIDPNPPSSVSWWTEDPSYTASLCTLTPCIQSIQSQYRQSTQSTTGASPYTEQVLKTWRCEDLDTTQCADPSFVTNLTAPIAPQYGLDGQTFGINSTTTQGLVKTLARDFEGYIEQLSSQSISYKSASFSSGAARDTLAQIWTANLTGCAYPDNRVSCAVDLVAKALSKTMRDEPFYLTGDRGVRGVAMKEVIHVHVTWYWAVLPVLVWVLALCVFLGIVVGERGERCGWRNSVLPVIFMRVEGEDKDGSGGVRSGELERRARGIEGRVDVRGGEVAFVRG</sequence>
<dbReference type="EMBL" id="KB445638">
    <property type="protein sequence ID" value="EMD68893.1"/>
    <property type="molecule type" value="Genomic_DNA"/>
</dbReference>
<proteinExistence type="predicted"/>
<gene>
    <name evidence="2" type="ORF">COCSADRAFT_33755</name>
</gene>
<keyword evidence="1" id="KW-0472">Membrane</keyword>
<reference evidence="2 3" key="1">
    <citation type="journal article" date="2012" name="PLoS Pathog.">
        <title>Diverse lifestyles and strategies of plant pathogenesis encoded in the genomes of eighteen Dothideomycetes fungi.</title>
        <authorList>
            <person name="Ohm R.A."/>
            <person name="Feau N."/>
            <person name="Henrissat B."/>
            <person name="Schoch C.L."/>
            <person name="Horwitz B.A."/>
            <person name="Barry K.W."/>
            <person name="Condon B.J."/>
            <person name="Copeland A.C."/>
            <person name="Dhillon B."/>
            <person name="Glaser F."/>
            <person name="Hesse C.N."/>
            <person name="Kosti I."/>
            <person name="LaButti K."/>
            <person name="Lindquist E.A."/>
            <person name="Lucas S."/>
            <person name="Salamov A.A."/>
            <person name="Bradshaw R.E."/>
            <person name="Ciuffetti L."/>
            <person name="Hamelin R.C."/>
            <person name="Kema G.H.J."/>
            <person name="Lawrence C."/>
            <person name="Scott J.A."/>
            <person name="Spatafora J.W."/>
            <person name="Turgeon B.G."/>
            <person name="de Wit P.J.G.M."/>
            <person name="Zhong S."/>
            <person name="Goodwin S.B."/>
            <person name="Grigoriev I.V."/>
        </authorList>
    </citation>
    <scope>NUCLEOTIDE SEQUENCE [LARGE SCALE GENOMIC DNA]</scope>
    <source>
        <strain evidence="3">ND90Pr / ATCC 201652</strain>
    </source>
</reference>
<organism evidence="2 3">
    <name type="scientific">Cochliobolus sativus (strain ND90Pr / ATCC 201652)</name>
    <name type="common">Common root rot and spot blotch fungus</name>
    <name type="synonym">Bipolaris sorokiniana</name>
    <dbReference type="NCBI Taxonomy" id="665912"/>
    <lineage>
        <taxon>Eukaryota</taxon>
        <taxon>Fungi</taxon>
        <taxon>Dikarya</taxon>
        <taxon>Ascomycota</taxon>
        <taxon>Pezizomycotina</taxon>
        <taxon>Dothideomycetes</taxon>
        <taxon>Pleosporomycetidae</taxon>
        <taxon>Pleosporales</taxon>
        <taxon>Pleosporineae</taxon>
        <taxon>Pleosporaceae</taxon>
        <taxon>Bipolaris</taxon>
    </lineage>
</organism>
<dbReference type="OMA" id="MCASCED"/>
<dbReference type="OrthoDB" id="5376804at2759"/>
<dbReference type="PANTHER" id="PTHR35394">
    <property type="entry name" value="DUF3176 DOMAIN-CONTAINING PROTEIN"/>
    <property type="match status" value="1"/>
</dbReference>